<evidence type="ECO:0000313" key="2">
    <source>
        <dbReference type="Proteomes" id="UP000075544"/>
    </source>
</evidence>
<dbReference type="EMBL" id="JRHX01000092">
    <property type="protein sequence ID" value="KXZ68430.1"/>
    <property type="molecule type" value="Genomic_DNA"/>
</dbReference>
<organism evidence="1 2">
    <name type="scientific">Acinetobacter venetianus</name>
    <dbReference type="NCBI Taxonomy" id="52133"/>
    <lineage>
        <taxon>Bacteria</taxon>
        <taxon>Pseudomonadati</taxon>
        <taxon>Pseudomonadota</taxon>
        <taxon>Gammaproteobacteria</taxon>
        <taxon>Moraxellales</taxon>
        <taxon>Moraxellaceae</taxon>
        <taxon>Acinetobacter</taxon>
    </lineage>
</organism>
<protein>
    <submittedName>
        <fullName evidence="1">Uncharacterized protein</fullName>
    </submittedName>
</protein>
<dbReference type="PATRIC" id="fig|52133.19.peg.3206"/>
<dbReference type="AlphaFoldDB" id="A0A150HPH9"/>
<sequence>MKKRLWMSLCMVAVIGQTHASKSDIEYNIANGLLPVAKDQSISVLQPFYGNFRILGSKVYLDDEQAKFSPIDYAVSWGLFANPEIARTISVNQYDRYLNWKMDKVPVPTDIAMQMVSNMHIIPANPEIAQQIKQVKRGDLVQLKGELVEVRDKDLVWKSSLSSTDTGDGACELFRVNSIQWIEKQKI</sequence>
<comment type="caution">
    <text evidence="1">The sequence shown here is derived from an EMBL/GenBank/DDBJ whole genome shotgun (WGS) entry which is preliminary data.</text>
</comment>
<dbReference type="Proteomes" id="UP000075544">
    <property type="component" value="Unassembled WGS sequence"/>
</dbReference>
<name>A0A150HPH9_9GAMM</name>
<reference evidence="1 2" key="1">
    <citation type="journal article" date="2016" name="Sci. Rep.">
        <title>Genomic and phenotypic characterization of the species Acinetobacter venetianus.</title>
        <authorList>
            <person name="Fondi M."/>
            <person name="Maida I."/>
            <person name="Perrin E."/>
            <person name="Orlandini V."/>
            <person name="La Torre L."/>
            <person name="Bosi E."/>
            <person name="Negroni A."/>
            <person name="Zanaroli G."/>
            <person name="Fava F."/>
            <person name="Decorosi F."/>
            <person name="Giovannetti L."/>
            <person name="Viti C."/>
            <person name="Vaneechoutte M."/>
            <person name="Dijkshoorn L."/>
            <person name="Fani R."/>
        </authorList>
    </citation>
    <scope>NUCLEOTIDE SEQUENCE [LARGE SCALE GENOMIC DNA]</scope>
    <source>
        <strain evidence="1 2">LUH13518</strain>
    </source>
</reference>
<evidence type="ECO:0000313" key="1">
    <source>
        <dbReference type="EMBL" id="KXZ68430.1"/>
    </source>
</evidence>
<gene>
    <name evidence="1" type="ORF">AVENLUH13518_03155</name>
</gene>
<accession>A0A150HPH9</accession>
<dbReference type="RefSeq" id="WP_061525623.1">
    <property type="nucleotide sequence ID" value="NZ_JRHX01000092.1"/>
</dbReference>
<proteinExistence type="predicted"/>